<keyword evidence="6" id="KW-0804">Transcription</keyword>
<evidence type="ECO:0000256" key="7">
    <source>
        <dbReference type="SAM" id="MobiDB-lite"/>
    </source>
</evidence>
<feature type="compositionally biased region" description="Basic and acidic residues" evidence="7">
    <location>
        <begin position="10"/>
        <end position="23"/>
    </location>
</feature>
<dbReference type="InterPro" id="IPR036388">
    <property type="entry name" value="WH-like_DNA-bd_sf"/>
</dbReference>
<sequence length="178" mass="18662">MPTAGHHHDHAHEHADGHGHARGAEPAAVVARAEALCRERGAQFTALRREVLDAVVASGKPPGAYDIAERLSRPGRRVAPVSVYRALDFLMELGLVHRIASRNAFVPCAHAHGASENVVFLICRTCGAIDETTSPEMESGLGKTLARAGFTPAHSILEVEGDCGACRGKALAGAPNGP</sequence>
<comment type="similarity">
    <text evidence="1">Belongs to the Fur family.</text>
</comment>
<gene>
    <name evidence="8" type="ORF">QO016_000470</name>
</gene>
<keyword evidence="4" id="KW-0805">Transcription regulation</keyword>
<evidence type="ECO:0000256" key="3">
    <source>
        <dbReference type="ARBA" id="ARBA00022833"/>
    </source>
</evidence>
<accession>A0ABU0HF96</accession>
<comment type="caution">
    <text evidence="8">The sequence shown here is derived from an EMBL/GenBank/DDBJ whole genome shotgun (WGS) entry which is preliminary data.</text>
</comment>
<dbReference type="Proteomes" id="UP001236369">
    <property type="component" value="Unassembled WGS sequence"/>
</dbReference>
<evidence type="ECO:0000256" key="4">
    <source>
        <dbReference type="ARBA" id="ARBA00023015"/>
    </source>
</evidence>
<keyword evidence="2" id="KW-0678">Repressor</keyword>
<evidence type="ECO:0000256" key="5">
    <source>
        <dbReference type="ARBA" id="ARBA00023125"/>
    </source>
</evidence>
<dbReference type="Gene3D" id="3.30.1490.190">
    <property type="match status" value="1"/>
</dbReference>
<dbReference type="Gene3D" id="1.10.10.10">
    <property type="entry name" value="Winged helix-like DNA-binding domain superfamily/Winged helix DNA-binding domain"/>
    <property type="match status" value="1"/>
</dbReference>
<dbReference type="PANTHER" id="PTHR33202:SF6">
    <property type="entry name" value="ZINC UPTAKE REGULATION PROTEIN"/>
    <property type="match status" value="1"/>
</dbReference>
<dbReference type="EMBL" id="JAUSVV010000001">
    <property type="protein sequence ID" value="MDQ0440993.1"/>
    <property type="molecule type" value="Genomic_DNA"/>
</dbReference>
<protein>
    <submittedName>
        <fullName evidence="8">Fur family zinc uptake transcriptional regulator</fullName>
    </submittedName>
</protein>
<evidence type="ECO:0000256" key="6">
    <source>
        <dbReference type="ARBA" id="ARBA00023163"/>
    </source>
</evidence>
<organism evidence="8 9">
    <name type="scientific">Methylobacterium persicinum</name>
    <dbReference type="NCBI Taxonomy" id="374426"/>
    <lineage>
        <taxon>Bacteria</taxon>
        <taxon>Pseudomonadati</taxon>
        <taxon>Pseudomonadota</taxon>
        <taxon>Alphaproteobacteria</taxon>
        <taxon>Hyphomicrobiales</taxon>
        <taxon>Methylobacteriaceae</taxon>
        <taxon>Methylobacterium</taxon>
    </lineage>
</organism>
<keyword evidence="5" id="KW-0238">DNA-binding</keyword>
<evidence type="ECO:0000313" key="9">
    <source>
        <dbReference type="Proteomes" id="UP001236369"/>
    </source>
</evidence>
<dbReference type="InterPro" id="IPR043135">
    <property type="entry name" value="Fur_C"/>
</dbReference>
<dbReference type="RefSeq" id="WP_238251898.1">
    <property type="nucleotide sequence ID" value="NZ_BPQX01000054.1"/>
</dbReference>
<keyword evidence="3" id="KW-0862">Zinc</keyword>
<dbReference type="SUPFAM" id="SSF46785">
    <property type="entry name" value="Winged helix' DNA-binding domain"/>
    <property type="match status" value="1"/>
</dbReference>
<dbReference type="InterPro" id="IPR002481">
    <property type="entry name" value="FUR"/>
</dbReference>
<dbReference type="InterPro" id="IPR036390">
    <property type="entry name" value="WH_DNA-bd_sf"/>
</dbReference>
<name>A0ABU0HF96_9HYPH</name>
<proteinExistence type="inferred from homology"/>
<evidence type="ECO:0000313" key="8">
    <source>
        <dbReference type="EMBL" id="MDQ0440993.1"/>
    </source>
</evidence>
<dbReference type="PANTHER" id="PTHR33202">
    <property type="entry name" value="ZINC UPTAKE REGULATION PROTEIN"/>
    <property type="match status" value="1"/>
</dbReference>
<dbReference type="Pfam" id="PF01475">
    <property type="entry name" value="FUR"/>
    <property type="match status" value="1"/>
</dbReference>
<evidence type="ECO:0000256" key="2">
    <source>
        <dbReference type="ARBA" id="ARBA00022491"/>
    </source>
</evidence>
<feature type="region of interest" description="Disordered" evidence="7">
    <location>
        <begin position="1"/>
        <end position="24"/>
    </location>
</feature>
<evidence type="ECO:0000256" key="1">
    <source>
        <dbReference type="ARBA" id="ARBA00007957"/>
    </source>
</evidence>
<reference evidence="8 9" key="1">
    <citation type="submission" date="2023-07" db="EMBL/GenBank/DDBJ databases">
        <title>Genomic Encyclopedia of Type Strains, Phase IV (KMG-IV): sequencing the most valuable type-strain genomes for metagenomic binning, comparative biology and taxonomic classification.</title>
        <authorList>
            <person name="Goeker M."/>
        </authorList>
    </citation>
    <scope>NUCLEOTIDE SEQUENCE [LARGE SCALE GENOMIC DNA]</scope>
    <source>
        <strain evidence="8 9">DSM 19562</strain>
    </source>
</reference>
<keyword evidence="9" id="KW-1185">Reference proteome</keyword>